<comment type="similarity">
    <text evidence="1">Belongs to the histone H2B family.</text>
</comment>
<dbReference type="PRINTS" id="PR00621">
    <property type="entry name" value="HISTONEH2B"/>
</dbReference>
<evidence type="ECO:0000256" key="1">
    <source>
        <dbReference type="ARBA" id="ARBA00006846"/>
    </source>
</evidence>
<dbReference type="GO" id="GO:0030527">
    <property type="term" value="F:structural constituent of chromatin"/>
    <property type="evidence" value="ECO:0007669"/>
    <property type="project" value="InterPro"/>
</dbReference>
<dbReference type="InterPro" id="IPR009072">
    <property type="entry name" value="Histone-fold"/>
</dbReference>
<dbReference type="GO" id="GO:0046982">
    <property type="term" value="F:protein heterodimerization activity"/>
    <property type="evidence" value="ECO:0007669"/>
    <property type="project" value="InterPro"/>
</dbReference>
<dbReference type="GO" id="GO:0000786">
    <property type="term" value="C:nucleosome"/>
    <property type="evidence" value="ECO:0007669"/>
    <property type="project" value="InterPro"/>
</dbReference>
<dbReference type="Gene3D" id="1.10.20.10">
    <property type="entry name" value="Histone, subunit A"/>
    <property type="match status" value="1"/>
</dbReference>
<name>A0A9N7RQG1_STRHE</name>
<reference evidence="2" key="1">
    <citation type="submission" date="2019-12" db="EMBL/GenBank/DDBJ databases">
        <authorList>
            <person name="Scholes J."/>
        </authorList>
    </citation>
    <scope>NUCLEOTIDE SEQUENCE</scope>
</reference>
<comment type="caution">
    <text evidence="2">The sequence shown here is derived from an EMBL/GenBank/DDBJ whole genome shotgun (WGS) entry which is preliminary data.</text>
</comment>
<evidence type="ECO:0000313" key="3">
    <source>
        <dbReference type="Proteomes" id="UP001153555"/>
    </source>
</evidence>
<dbReference type="AlphaFoldDB" id="A0A9N7RQG1"/>
<evidence type="ECO:0000313" key="2">
    <source>
        <dbReference type="EMBL" id="CAA0840342.1"/>
    </source>
</evidence>
<dbReference type="EMBL" id="CACSLK010032525">
    <property type="protein sequence ID" value="CAA0840342.1"/>
    <property type="molecule type" value="Genomic_DNA"/>
</dbReference>
<accession>A0A9N7RQG1</accession>
<dbReference type="GO" id="GO:0003677">
    <property type="term" value="F:DNA binding"/>
    <property type="evidence" value="ECO:0007669"/>
    <property type="project" value="InterPro"/>
</dbReference>
<keyword evidence="3" id="KW-1185">Reference proteome</keyword>
<dbReference type="InterPro" id="IPR000558">
    <property type="entry name" value="Histone_H2B"/>
</dbReference>
<dbReference type="Proteomes" id="UP001153555">
    <property type="component" value="Unassembled WGS sequence"/>
</dbReference>
<organism evidence="2 3">
    <name type="scientific">Striga hermonthica</name>
    <name type="common">Purple witchweed</name>
    <name type="synonym">Buchnera hermonthica</name>
    <dbReference type="NCBI Taxonomy" id="68872"/>
    <lineage>
        <taxon>Eukaryota</taxon>
        <taxon>Viridiplantae</taxon>
        <taxon>Streptophyta</taxon>
        <taxon>Embryophyta</taxon>
        <taxon>Tracheophyta</taxon>
        <taxon>Spermatophyta</taxon>
        <taxon>Magnoliopsida</taxon>
        <taxon>eudicotyledons</taxon>
        <taxon>Gunneridae</taxon>
        <taxon>Pentapetalae</taxon>
        <taxon>asterids</taxon>
        <taxon>lamiids</taxon>
        <taxon>Lamiales</taxon>
        <taxon>Orobanchaceae</taxon>
        <taxon>Buchnereae</taxon>
        <taxon>Striga</taxon>
    </lineage>
</organism>
<dbReference type="SUPFAM" id="SSF47113">
    <property type="entry name" value="Histone-fold"/>
    <property type="match status" value="1"/>
</dbReference>
<protein>
    <submittedName>
        <fullName evidence="2">Histone H2B.5</fullName>
    </submittedName>
</protein>
<sequence>MYTEAARIARLQRGFHQHRPPLTPAWLSTPKWIKCMTEQIILHPRLTRYNKKLTVLSREIQNALTLVLPGELAKLAKPTETVSGCSRKYLLEGGALLLGFAIQLEEDHK</sequence>
<proteinExistence type="inferred from homology"/>
<gene>
    <name evidence="2" type="ORF">SHERM_00423</name>
</gene>